<reference evidence="1" key="1">
    <citation type="submission" date="2022-10" db="EMBL/GenBank/DDBJ databases">
        <title>Rhodococcus sp.75.</title>
        <authorList>
            <person name="Sun M."/>
        </authorList>
    </citation>
    <scope>NUCLEOTIDE SEQUENCE</scope>
    <source>
        <strain evidence="1">75</strain>
    </source>
</reference>
<evidence type="ECO:0000313" key="1">
    <source>
        <dbReference type="EMBL" id="UZJ25874.1"/>
    </source>
</evidence>
<accession>A0ABY6P2L6</accession>
<sequence>MTTSAEMPKRGWSYKARTPEGVTLGHIRWTTDAEAIAWVGPMTRNPARAVVVERYDAERDTWNFVAKVGSSLSR</sequence>
<proteinExistence type="predicted"/>
<dbReference type="RefSeq" id="WP_265383978.1">
    <property type="nucleotide sequence ID" value="NZ_CP110615.1"/>
</dbReference>
<dbReference type="Proteomes" id="UP001164965">
    <property type="component" value="Chromosome"/>
</dbReference>
<organism evidence="1 2">
    <name type="scientific">Rhodococcus antarcticus</name>
    <dbReference type="NCBI Taxonomy" id="2987751"/>
    <lineage>
        <taxon>Bacteria</taxon>
        <taxon>Bacillati</taxon>
        <taxon>Actinomycetota</taxon>
        <taxon>Actinomycetes</taxon>
        <taxon>Mycobacteriales</taxon>
        <taxon>Nocardiaceae</taxon>
        <taxon>Rhodococcus</taxon>
    </lineage>
</organism>
<dbReference type="EMBL" id="CP110615">
    <property type="protein sequence ID" value="UZJ25874.1"/>
    <property type="molecule type" value="Genomic_DNA"/>
</dbReference>
<evidence type="ECO:0000313" key="2">
    <source>
        <dbReference type="Proteomes" id="UP001164965"/>
    </source>
</evidence>
<gene>
    <name evidence="1" type="ORF">RHODO2019_05420</name>
</gene>
<name>A0ABY6P2L6_9NOCA</name>
<keyword evidence="2" id="KW-1185">Reference proteome</keyword>
<protein>
    <submittedName>
        <fullName evidence="1">Uncharacterized protein</fullName>
    </submittedName>
</protein>